<dbReference type="GO" id="GO:0005789">
    <property type="term" value="C:endoplasmic reticulum membrane"/>
    <property type="evidence" value="ECO:0007669"/>
    <property type="project" value="UniProtKB-SubCell"/>
</dbReference>
<evidence type="ECO:0000256" key="3">
    <source>
        <dbReference type="ARBA" id="ARBA00038812"/>
    </source>
</evidence>
<keyword evidence="2" id="KW-0834">Unfolded protein response</keyword>
<dbReference type="Pfam" id="PF23187">
    <property type="entry name" value="UBX7_N"/>
    <property type="match status" value="1"/>
</dbReference>
<protein>
    <recommendedName>
        <fullName evidence="4">UBX domain-containing protein 4</fullName>
    </recommendedName>
    <alternativeName>
        <fullName evidence="5">UBX domain-containing protein 2</fullName>
    </alternativeName>
</protein>
<feature type="region of interest" description="Disordered" evidence="7">
    <location>
        <begin position="248"/>
        <end position="287"/>
    </location>
</feature>
<reference evidence="9" key="1">
    <citation type="submission" date="2020-04" db="EMBL/GenBank/DDBJ databases">
        <authorList>
            <person name="Neveu A P."/>
        </authorList>
    </citation>
    <scope>NUCLEOTIDE SEQUENCE</scope>
    <source>
        <tissue evidence="9">Whole embryo</tissue>
    </source>
</reference>
<dbReference type="PROSITE" id="PS50033">
    <property type="entry name" value="UBX"/>
    <property type="match status" value="1"/>
</dbReference>
<feature type="compositionally biased region" description="Low complexity" evidence="7">
    <location>
        <begin position="143"/>
        <end position="162"/>
    </location>
</feature>
<comment type="subcellular location">
    <subcellularLocation>
        <location evidence="1">Endoplasmic reticulum membrane</location>
        <topology evidence="1">Peripheral membrane protein</topology>
    </subcellularLocation>
</comment>
<dbReference type="InterPro" id="IPR029071">
    <property type="entry name" value="Ubiquitin-like_domsf"/>
</dbReference>
<feature type="compositionally biased region" description="Basic and acidic residues" evidence="7">
    <location>
        <begin position="163"/>
        <end position="222"/>
    </location>
</feature>
<sequence length="485" mass="54800">MAWFDGGIPQAINASRADSKLFLVYINGKDDDSKEMNTLWEEEGVSAVCKEKCVCIKLENESTEFTQFAELYPVVIVPVTFLIGGDGIPVEIIAGSVSAREIKEKINAAFEKSCKKTTLNTQTQATTKPAATNGGFSDEDEPLTQSSSSQESPSTSSSGGTTDVDRKKQAEMLQEKINERRLQKAKEFEEGERKREIERRQIGKAVQDMRDQQKDIKMKKELEERRKDKLKEKEALQKVRDEIARDRAERNAKFHKEKQTKNAEEQKRNEEQEALKKQKSEEQEKEREKIARIQFRLPHGSAFTRHYPRETLLGEMIADLRNQPIELPRDFRLALRMPRRVFQPEEYGSNLAELNLTPSASLAVQPMPSAVQVKNAEKGMLQSTIDFLLVLLLLPVNILTGLWKMIFGSGQTEQTSPAPTQGTPSGGQTPSPSAGRYSDNTTRRRNVPGASRETKQQGNMHRLSDVKRNDDEDPATWNGNSTQQM</sequence>
<dbReference type="Gene3D" id="3.10.20.90">
    <property type="entry name" value="Phosphatidylinositol 3-kinase Catalytic Subunit, Chain A, domain 1"/>
    <property type="match status" value="1"/>
</dbReference>
<evidence type="ECO:0000256" key="2">
    <source>
        <dbReference type="ARBA" id="ARBA00023230"/>
    </source>
</evidence>
<dbReference type="SUPFAM" id="SSF54236">
    <property type="entry name" value="Ubiquitin-like"/>
    <property type="match status" value="1"/>
</dbReference>
<dbReference type="InterPro" id="IPR036249">
    <property type="entry name" value="Thioredoxin-like_sf"/>
</dbReference>
<evidence type="ECO:0000256" key="4">
    <source>
        <dbReference type="ARBA" id="ARBA00040925"/>
    </source>
</evidence>
<gene>
    <name evidence="9" type="primary">Ubxn4</name>
</gene>
<feature type="region of interest" description="Disordered" evidence="7">
    <location>
        <begin position="117"/>
        <end position="222"/>
    </location>
</feature>
<dbReference type="Gene3D" id="3.40.30.10">
    <property type="entry name" value="Glutaredoxin"/>
    <property type="match status" value="1"/>
</dbReference>
<accession>A0A6F9DWU9</accession>
<dbReference type="AlphaFoldDB" id="A0A6F9DWU9"/>
<evidence type="ECO:0000259" key="8">
    <source>
        <dbReference type="PROSITE" id="PS50033"/>
    </source>
</evidence>
<name>A0A6F9DWU9_9ASCI</name>
<comment type="subunit">
    <text evidence="3">Directly interacts with VCP. Interacts with UBQLN1. Forms a complex with VCP and UBQLN1.</text>
</comment>
<dbReference type="GO" id="GO:0006986">
    <property type="term" value="P:response to unfolded protein"/>
    <property type="evidence" value="ECO:0007669"/>
    <property type="project" value="UniProtKB-KW"/>
</dbReference>
<dbReference type="SMART" id="SM00166">
    <property type="entry name" value="UBX"/>
    <property type="match status" value="1"/>
</dbReference>
<dbReference type="InterPro" id="IPR001012">
    <property type="entry name" value="UBX_dom"/>
</dbReference>
<evidence type="ECO:0000256" key="7">
    <source>
        <dbReference type="SAM" id="MobiDB-lite"/>
    </source>
</evidence>
<feature type="region of interest" description="Disordered" evidence="7">
    <location>
        <begin position="411"/>
        <end position="485"/>
    </location>
</feature>
<proteinExistence type="evidence at transcript level"/>
<comment type="function">
    <text evidence="6">Involved in endoplasmic reticulum-associated protein degradation (ERAD). Acts as a platform to recruit both UBQLN1 and VCP to the ER during ERAD.</text>
</comment>
<dbReference type="EMBL" id="LR791618">
    <property type="protein sequence ID" value="CAB3267480.1"/>
    <property type="molecule type" value="mRNA"/>
</dbReference>
<evidence type="ECO:0000256" key="6">
    <source>
        <dbReference type="ARBA" id="ARBA00046062"/>
    </source>
</evidence>
<dbReference type="PANTHER" id="PTHR46424">
    <property type="entry name" value="UBX DOMAIN-CONTAINING PROTEIN 4"/>
    <property type="match status" value="1"/>
</dbReference>
<evidence type="ECO:0000256" key="1">
    <source>
        <dbReference type="ARBA" id="ARBA00004406"/>
    </source>
</evidence>
<dbReference type="SUPFAM" id="SSF52833">
    <property type="entry name" value="Thioredoxin-like"/>
    <property type="match status" value="1"/>
</dbReference>
<evidence type="ECO:0000313" key="9">
    <source>
        <dbReference type="EMBL" id="CAB3267480.1"/>
    </source>
</evidence>
<feature type="domain" description="UBX" evidence="8">
    <location>
        <begin position="286"/>
        <end position="364"/>
    </location>
</feature>
<dbReference type="PANTHER" id="PTHR46424:SF1">
    <property type="entry name" value="UBX DOMAIN-CONTAINING PROTEIN 4"/>
    <property type="match status" value="1"/>
</dbReference>
<evidence type="ECO:0000256" key="5">
    <source>
        <dbReference type="ARBA" id="ARBA00041575"/>
    </source>
</evidence>
<dbReference type="GO" id="GO:0036503">
    <property type="term" value="P:ERAD pathway"/>
    <property type="evidence" value="ECO:0007669"/>
    <property type="project" value="TreeGrafter"/>
</dbReference>
<feature type="compositionally biased region" description="Polar residues" evidence="7">
    <location>
        <begin position="411"/>
        <end position="432"/>
    </location>
</feature>
<dbReference type="Pfam" id="PF00789">
    <property type="entry name" value="UBX"/>
    <property type="match status" value="1"/>
</dbReference>
<organism evidence="9">
    <name type="scientific">Phallusia mammillata</name>
    <dbReference type="NCBI Taxonomy" id="59560"/>
    <lineage>
        <taxon>Eukaryota</taxon>
        <taxon>Metazoa</taxon>
        <taxon>Chordata</taxon>
        <taxon>Tunicata</taxon>
        <taxon>Ascidiacea</taxon>
        <taxon>Phlebobranchia</taxon>
        <taxon>Ascidiidae</taxon>
        <taxon>Phallusia</taxon>
    </lineage>
</organism>
<feature type="compositionally biased region" description="Low complexity" evidence="7">
    <location>
        <begin position="117"/>
        <end position="132"/>
    </location>
</feature>